<dbReference type="Pfam" id="PF07690">
    <property type="entry name" value="MFS_1"/>
    <property type="match status" value="1"/>
</dbReference>
<evidence type="ECO:0000259" key="8">
    <source>
        <dbReference type="PROSITE" id="PS50850"/>
    </source>
</evidence>
<evidence type="ECO:0000256" key="1">
    <source>
        <dbReference type="ARBA" id="ARBA00004651"/>
    </source>
</evidence>
<protein>
    <submittedName>
        <fullName evidence="9">DHA2 family efflux MFS transporter permease subunit</fullName>
    </submittedName>
</protein>
<feature type="transmembrane region" description="Helical" evidence="7">
    <location>
        <begin position="82"/>
        <end position="101"/>
    </location>
</feature>
<evidence type="ECO:0000256" key="2">
    <source>
        <dbReference type="ARBA" id="ARBA00022448"/>
    </source>
</evidence>
<dbReference type="InterPro" id="IPR036259">
    <property type="entry name" value="MFS_trans_sf"/>
</dbReference>
<feature type="transmembrane region" description="Helical" evidence="7">
    <location>
        <begin position="434"/>
        <end position="453"/>
    </location>
</feature>
<dbReference type="Gene3D" id="1.20.1250.20">
    <property type="entry name" value="MFS general substrate transporter like domains"/>
    <property type="match status" value="1"/>
</dbReference>
<feature type="transmembrane region" description="Helical" evidence="7">
    <location>
        <begin position="301"/>
        <end position="323"/>
    </location>
</feature>
<gene>
    <name evidence="9" type="ORF">ACFPM8_19060</name>
</gene>
<comment type="caution">
    <text evidence="9">The sequence shown here is derived from an EMBL/GenBank/DDBJ whole genome shotgun (WGS) entry which is preliminary data.</text>
</comment>
<evidence type="ECO:0000256" key="5">
    <source>
        <dbReference type="ARBA" id="ARBA00022989"/>
    </source>
</evidence>
<keyword evidence="6 7" id="KW-0472">Membrane</keyword>
<dbReference type="PROSITE" id="PS50850">
    <property type="entry name" value="MFS"/>
    <property type="match status" value="1"/>
</dbReference>
<dbReference type="PANTHER" id="PTHR42718:SF48">
    <property type="entry name" value="CONSERVED TWO-DOMAIN MEMBRANE PROTEIN-RELATED"/>
    <property type="match status" value="1"/>
</dbReference>
<dbReference type="RefSeq" id="WP_378999896.1">
    <property type="nucleotide sequence ID" value="NZ_JBHSMT010000029.1"/>
</dbReference>
<evidence type="ECO:0000256" key="4">
    <source>
        <dbReference type="ARBA" id="ARBA00022692"/>
    </source>
</evidence>
<dbReference type="CDD" id="cd17321">
    <property type="entry name" value="MFS_MMR_MDR_like"/>
    <property type="match status" value="1"/>
</dbReference>
<comment type="subcellular location">
    <subcellularLocation>
        <location evidence="1">Cell membrane</location>
        <topology evidence="1">Multi-pass membrane protein</topology>
    </subcellularLocation>
</comment>
<reference evidence="10" key="1">
    <citation type="journal article" date="2019" name="Int. J. Syst. Evol. Microbiol.">
        <title>The Global Catalogue of Microorganisms (GCM) 10K type strain sequencing project: providing services to taxonomists for standard genome sequencing and annotation.</title>
        <authorList>
            <consortium name="The Broad Institute Genomics Platform"/>
            <consortium name="The Broad Institute Genome Sequencing Center for Infectious Disease"/>
            <person name="Wu L."/>
            <person name="Ma J."/>
        </authorList>
    </citation>
    <scope>NUCLEOTIDE SEQUENCE [LARGE SCALE GENOMIC DNA]</scope>
    <source>
        <strain evidence="10">JCM 17066</strain>
    </source>
</reference>
<evidence type="ECO:0000313" key="10">
    <source>
        <dbReference type="Proteomes" id="UP001596045"/>
    </source>
</evidence>
<dbReference type="InterPro" id="IPR011701">
    <property type="entry name" value="MFS"/>
</dbReference>
<evidence type="ECO:0000256" key="7">
    <source>
        <dbReference type="SAM" id="Phobius"/>
    </source>
</evidence>
<feature type="transmembrane region" description="Helical" evidence="7">
    <location>
        <begin position="15"/>
        <end position="40"/>
    </location>
</feature>
<feature type="transmembrane region" description="Helical" evidence="7">
    <location>
        <begin position="272"/>
        <end position="295"/>
    </location>
</feature>
<feature type="transmembrane region" description="Helical" evidence="7">
    <location>
        <begin position="139"/>
        <end position="162"/>
    </location>
</feature>
<keyword evidence="10" id="KW-1185">Reference proteome</keyword>
<feature type="transmembrane region" description="Helical" evidence="7">
    <location>
        <begin position="365"/>
        <end position="388"/>
    </location>
</feature>
<evidence type="ECO:0000256" key="3">
    <source>
        <dbReference type="ARBA" id="ARBA00022475"/>
    </source>
</evidence>
<proteinExistence type="predicted"/>
<dbReference type="InterPro" id="IPR020846">
    <property type="entry name" value="MFS_dom"/>
</dbReference>
<feature type="transmembrane region" description="Helical" evidence="7">
    <location>
        <begin position="107"/>
        <end position="132"/>
    </location>
</feature>
<sequence>MLASSSQNTSSPWKVFWLTSVAVFLVSIDATILFISFGAIQKTFPHATSAHLSWVLNAYSIMYAALLVPAGRLADMHGDRKIFLFGVTIFIFASALCGLSPSSEMLIAARALQAVGAALLTPSSLSLVLAAFPPAKRPVAVALWGAVAALAGAVGPSTGAFIVDHFGWQYAFYVNVPIGLISIVRGLSALREHRTGEPAVAPDIFGIFLLISGVGLLSLGVVQSGEWGALDMKTVSAVLTGALLLLAFISWSGKSKAPALDLTLFRSANFSYVNLATFCFGITFTTMFFGFFFFLTKIWGYSLSLSGLAVSPGPLLVIPVAIISGKFAARLGHRVSLVLGGFVFAGGAMWLFIGAGPSPQFLSVWLPGMLLTGLGVGLTLPSLSGAAVHGLPGNRLGVGIAVNTAIRQMGSVFGVAATVLMVGGKNVDLPHFQTLFALLVLGGVLTSVCCLAVDTRPAARTAGAQPSRA</sequence>
<organism evidence="9 10">
    <name type="scientific">Paraherbaspirillum soli</name>
    <dbReference type="NCBI Taxonomy" id="631222"/>
    <lineage>
        <taxon>Bacteria</taxon>
        <taxon>Pseudomonadati</taxon>
        <taxon>Pseudomonadota</taxon>
        <taxon>Betaproteobacteria</taxon>
        <taxon>Burkholderiales</taxon>
        <taxon>Oxalobacteraceae</taxon>
        <taxon>Paraherbaspirillum</taxon>
    </lineage>
</organism>
<feature type="domain" description="Major facilitator superfamily (MFS) profile" evidence="8">
    <location>
        <begin position="15"/>
        <end position="460"/>
    </location>
</feature>
<dbReference type="NCBIfam" id="TIGR00711">
    <property type="entry name" value="efflux_EmrB"/>
    <property type="match status" value="1"/>
</dbReference>
<name>A0ABW0MG38_9BURK</name>
<keyword evidence="4 7" id="KW-0812">Transmembrane</keyword>
<feature type="transmembrane region" description="Helical" evidence="7">
    <location>
        <begin position="335"/>
        <end position="353"/>
    </location>
</feature>
<dbReference type="Gene3D" id="1.20.1720.10">
    <property type="entry name" value="Multidrug resistance protein D"/>
    <property type="match status" value="1"/>
</dbReference>
<dbReference type="PANTHER" id="PTHR42718">
    <property type="entry name" value="MAJOR FACILITATOR SUPERFAMILY MULTIDRUG TRANSPORTER MFSC"/>
    <property type="match status" value="1"/>
</dbReference>
<feature type="transmembrane region" description="Helical" evidence="7">
    <location>
        <begin position="52"/>
        <end position="70"/>
    </location>
</feature>
<dbReference type="EMBL" id="JBHSMT010000029">
    <property type="protein sequence ID" value="MFC5476067.1"/>
    <property type="molecule type" value="Genomic_DNA"/>
</dbReference>
<evidence type="ECO:0000256" key="6">
    <source>
        <dbReference type="ARBA" id="ARBA00023136"/>
    </source>
</evidence>
<evidence type="ECO:0000313" key="9">
    <source>
        <dbReference type="EMBL" id="MFC5476067.1"/>
    </source>
</evidence>
<accession>A0ABW0MG38</accession>
<dbReference type="SUPFAM" id="SSF103473">
    <property type="entry name" value="MFS general substrate transporter"/>
    <property type="match status" value="1"/>
</dbReference>
<keyword evidence="5 7" id="KW-1133">Transmembrane helix</keyword>
<dbReference type="InterPro" id="IPR004638">
    <property type="entry name" value="EmrB-like"/>
</dbReference>
<feature type="transmembrane region" description="Helical" evidence="7">
    <location>
        <begin position="234"/>
        <end position="251"/>
    </location>
</feature>
<feature type="transmembrane region" description="Helical" evidence="7">
    <location>
        <begin position="199"/>
        <end position="222"/>
    </location>
</feature>
<keyword evidence="3" id="KW-1003">Cell membrane</keyword>
<keyword evidence="2" id="KW-0813">Transport</keyword>
<feature type="transmembrane region" description="Helical" evidence="7">
    <location>
        <begin position="168"/>
        <end position="187"/>
    </location>
</feature>
<dbReference type="Proteomes" id="UP001596045">
    <property type="component" value="Unassembled WGS sequence"/>
</dbReference>